<dbReference type="PROSITE" id="PS51192">
    <property type="entry name" value="HELICASE_ATP_BIND_1"/>
    <property type="match status" value="1"/>
</dbReference>
<evidence type="ECO:0000313" key="3">
    <source>
        <dbReference type="Proteomes" id="UP000767334"/>
    </source>
</evidence>
<dbReference type="Gene3D" id="3.40.50.10810">
    <property type="entry name" value="Tandem AAA-ATPase domain"/>
    <property type="match status" value="1"/>
</dbReference>
<evidence type="ECO:0000313" key="2">
    <source>
        <dbReference type="EMBL" id="MBM6820971.1"/>
    </source>
</evidence>
<protein>
    <submittedName>
        <fullName evidence="2">SNF2 helicase associated domain-containing protein</fullName>
    </submittedName>
</protein>
<reference evidence="2 3" key="1">
    <citation type="journal article" date="2021" name="Sci. Rep.">
        <title>The distribution of antibiotic resistance genes in chicken gut microbiota commensals.</title>
        <authorList>
            <person name="Juricova H."/>
            <person name="Matiasovicova J."/>
            <person name="Kubasova T."/>
            <person name="Cejkova D."/>
            <person name="Rychlik I."/>
        </authorList>
    </citation>
    <scope>NUCLEOTIDE SEQUENCE [LARGE SCALE GENOMIC DNA]</scope>
    <source>
        <strain evidence="2 3">An435</strain>
    </source>
</reference>
<dbReference type="InterPro" id="IPR038718">
    <property type="entry name" value="SNF2-like_sf"/>
</dbReference>
<dbReference type="InterPro" id="IPR014001">
    <property type="entry name" value="Helicase_ATP-bd"/>
</dbReference>
<evidence type="ECO:0000259" key="1">
    <source>
        <dbReference type="PROSITE" id="PS51192"/>
    </source>
</evidence>
<dbReference type="InterPro" id="IPR027417">
    <property type="entry name" value="P-loop_NTPase"/>
</dbReference>
<organism evidence="2 3">
    <name type="scientific">Clostridium saudiense</name>
    <dbReference type="NCBI Taxonomy" id="1414720"/>
    <lineage>
        <taxon>Bacteria</taxon>
        <taxon>Bacillati</taxon>
        <taxon>Bacillota</taxon>
        <taxon>Clostridia</taxon>
        <taxon>Eubacteriales</taxon>
        <taxon>Clostridiaceae</taxon>
        <taxon>Clostridium</taxon>
    </lineage>
</organism>
<dbReference type="SMART" id="SM00487">
    <property type="entry name" value="DEXDc"/>
    <property type="match status" value="1"/>
</dbReference>
<dbReference type="RefSeq" id="WP_204572796.1">
    <property type="nucleotide sequence ID" value="NZ_JACJLL010000236.1"/>
</dbReference>
<dbReference type="PANTHER" id="PTHR10799">
    <property type="entry name" value="SNF2/RAD54 HELICASE FAMILY"/>
    <property type="match status" value="1"/>
</dbReference>
<keyword evidence="3" id="KW-1185">Reference proteome</keyword>
<accession>A0ABS2FL02</accession>
<dbReference type="InterPro" id="IPR013663">
    <property type="entry name" value="Helicase_SWF/SNF/SWI_bac"/>
</dbReference>
<dbReference type="Pfam" id="PF08455">
    <property type="entry name" value="SNF2_assoc"/>
    <property type="match status" value="1"/>
</dbReference>
<name>A0ABS2FL02_9CLOT</name>
<proteinExistence type="predicted"/>
<dbReference type="Pfam" id="PF00176">
    <property type="entry name" value="SNF2-rel_dom"/>
    <property type="match status" value="1"/>
</dbReference>
<feature type="domain" description="Helicase ATP-binding" evidence="1">
    <location>
        <begin position="348"/>
        <end position="468"/>
    </location>
</feature>
<dbReference type="EMBL" id="JACJLL010000236">
    <property type="protein sequence ID" value="MBM6820971.1"/>
    <property type="molecule type" value="Genomic_DNA"/>
</dbReference>
<dbReference type="Proteomes" id="UP000767334">
    <property type="component" value="Unassembled WGS sequence"/>
</dbReference>
<feature type="non-terminal residue" evidence="2">
    <location>
        <position position="1"/>
    </location>
</feature>
<gene>
    <name evidence="2" type="ORF">H6A19_16810</name>
</gene>
<dbReference type="InterPro" id="IPR000330">
    <property type="entry name" value="SNF2_N"/>
</dbReference>
<dbReference type="SUPFAM" id="SSF52540">
    <property type="entry name" value="P-loop containing nucleoside triphosphate hydrolases"/>
    <property type="match status" value="1"/>
</dbReference>
<comment type="caution">
    <text evidence="2">The sequence shown here is derived from an EMBL/GenBank/DDBJ whole genome shotgun (WGS) entry which is preliminary data.</text>
</comment>
<feature type="non-terminal residue" evidence="2">
    <location>
        <position position="468"/>
    </location>
</feature>
<sequence>KEDMPLSFTVKIDFDKIILTTKKKLPIPLNDNFTVFLNDRKIYLPSDNQINNYKVLYHKLKSNGKIEYPKQEAYINKLFNLLSNISKDIMLGEGVKNLCKNYYKVKFFFKNENNNIKCKATVNYFGKTINILDKNIDYFLRDNNFEEEISMKLERYRFIKKANEFLFIGNDEERYDFFTSGLKFFEEFSILEFAKSFNEVNLVGSNDIHAIFEGQDQGLRFKYDIDGLEYSEYINVLQALEDNRDFYKTKTGRLLNLRDLGIANFFNIIDNLIYNQEIYDGEIEVDKSKAIFIEDNIENYNLNFIRGAEVLKVVSKRLESRVIEEVNGIKELNGTLRNYQLTGVNYLLSLSEMNFGGILADEMGLGKTIQVIAFLLHKKNKRSLVVTPTSLIYNWKEEFEKFAPSLNVGIIHGSKSARNKILDNKEDYDVLLTTYGTIKNDIEFYKNEIFDYCIIDEAQNIKNPKAQN</sequence>